<reference evidence="1 2" key="1">
    <citation type="submission" date="2024-05" db="EMBL/GenBank/DDBJ databases">
        <title>Achromobacter denitrificans. BP1, complete genome.</title>
        <authorList>
            <person name="Zhang B."/>
        </authorList>
    </citation>
    <scope>NUCLEOTIDE SEQUENCE [LARGE SCALE GENOMIC DNA]</scope>
    <source>
        <strain evidence="1 2">BP1</strain>
    </source>
</reference>
<name>A0ABZ3G5C2_ACHDE</name>
<dbReference type="EMBL" id="CP154792">
    <property type="protein sequence ID" value="XAN15921.1"/>
    <property type="molecule type" value="Genomic_DNA"/>
</dbReference>
<gene>
    <name evidence="1" type="ORF">AAIK43_31860</name>
</gene>
<accession>A0ABZ3G5C2</accession>
<protein>
    <recommendedName>
        <fullName evidence="3">Recombinase RecT</fullName>
    </recommendedName>
</protein>
<keyword evidence="2" id="KW-1185">Reference proteome</keyword>
<evidence type="ECO:0000313" key="2">
    <source>
        <dbReference type="Proteomes" id="UP001446337"/>
    </source>
</evidence>
<dbReference type="Proteomes" id="UP001446337">
    <property type="component" value="Chromosome"/>
</dbReference>
<evidence type="ECO:0000313" key="1">
    <source>
        <dbReference type="EMBL" id="XAN15921.1"/>
    </source>
</evidence>
<proteinExistence type="predicted"/>
<evidence type="ECO:0008006" key="3">
    <source>
        <dbReference type="Google" id="ProtNLM"/>
    </source>
</evidence>
<organism evidence="1 2">
    <name type="scientific">Achromobacter denitrificans</name>
    <name type="common">Alcaligenes denitrificans</name>
    <dbReference type="NCBI Taxonomy" id="32002"/>
    <lineage>
        <taxon>Bacteria</taxon>
        <taxon>Pseudomonadati</taxon>
        <taxon>Pseudomonadota</taxon>
        <taxon>Betaproteobacteria</taxon>
        <taxon>Burkholderiales</taxon>
        <taxon>Alcaligenaceae</taxon>
        <taxon>Achromobacter</taxon>
    </lineage>
</organism>
<dbReference type="RefSeq" id="WP_343498852.1">
    <property type="nucleotide sequence ID" value="NZ_CP154792.1"/>
</dbReference>
<sequence>MSATDEVSVTNEAFVGPSAAKFWLATLRKTDNTSKRNFLTLAGAAVRLGCQPDDLLDKGLSGELALYAPVLHEGLYVWPVTERGVPHARLLGNRDSAPSIFQARLKYGDYAMLMPTDIKKIKIEQSVKPRGYICPEWVLHHLDEWDASQHEKRAAALLDRIKRLAGQVAWVQAFPPESEGGIVRLDMLRVDNRDVPSLTELPEKPANTEAAQVEPVDGSQVSATVDVTASSRQQSYGKKRMQQIEAIVAGARALGLDPQNISVGKPTEEKKKIREWCKDTRPELFGGGDDPFKEAWVAATKTAKIAVINKAKFTA</sequence>